<evidence type="ECO:0000313" key="2">
    <source>
        <dbReference type="Proteomes" id="UP000323274"/>
    </source>
</evidence>
<dbReference type="Proteomes" id="UP000323274">
    <property type="component" value="Unassembled WGS sequence"/>
</dbReference>
<organism evidence="1 2">
    <name type="scientific">Leuconostoc citreum</name>
    <dbReference type="NCBI Taxonomy" id="33964"/>
    <lineage>
        <taxon>Bacteria</taxon>
        <taxon>Bacillati</taxon>
        <taxon>Bacillota</taxon>
        <taxon>Bacilli</taxon>
        <taxon>Lactobacillales</taxon>
        <taxon>Lactobacillaceae</taxon>
        <taxon>Leuconostoc</taxon>
    </lineage>
</organism>
<accession>A0A5A5U0B8</accession>
<protein>
    <submittedName>
        <fullName evidence="1">Uncharacterized protein</fullName>
    </submittedName>
</protein>
<evidence type="ECO:0000313" key="1">
    <source>
        <dbReference type="EMBL" id="GDZ83355.1"/>
    </source>
</evidence>
<name>A0A5A5U0B8_LEUCI</name>
<comment type="caution">
    <text evidence="1">The sequence shown here is derived from an EMBL/GenBank/DDBJ whole genome shotgun (WGS) entry which is preliminary data.</text>
</comment>
<dbReference type="EMBL" id="BJJW01000002">
    <property type="protein sequence ID" value="GDZ83355.1"/>
    <property type="molecule type" value="Genomic_DNA"/>
</dbReference>
<gene>
    <name evidence="1" type="ORF">LCIT_05970</name>
</gene>
<proteinExistence type="predicted"/>
<dbReference type="GeneID" id="61103323"/>
<dbReference type="AlphaFoldDB" id="A0A5A5U0B8"/>
<sequence length="57" mass="6693">MDYEQQLNDLRDGKIDELAITPETFPAFQKVWRDFPSQNKIRGVASKQGHVKYIRVN</sequence>
<dbReference type="OMA" id="IWRDFTS"/>
<reference evidence="1 2" key="1">
    <citation type="submission" date="2019-04" db="EMBL/GenBank/DDBJ databases">
        <title>A pseudo-fructophilic Leuconostoc citreum strain F192-5 isolated from peel of satsuma mandarin: the first report for isolation and characterization of strain-dependent fructophilic-like characteristics.</title>
        <authorList>
            <person name="Maeno S."/>
            <person name="Tanizawa Y."/>
            <person name="Kajikawa A."/>
            <person name="Kanesaki Y."/>
            <person name="Kubota E."/>
            <person name="Arita M."/>
            <person name="Leon D."/>
            <person name="Endo A."/>
        </authorList>
    </citation>
    <scope>NUCLEOTIDE SEQUENCE [LARGE SCALE GENOMIC DNA]</scope>
    <source>
        <strain evidence="1 2">F192-5</strain>
    </source>
</reference>
<dbReference type="RefSeq" id="WP_004901989.1">
    <property type="nucleotide sequence ID" value="NZ_BJJW01000002.1"/>
</dbReference>